<keyword evidence="4 7" id="KW-1133">Transmembrane helix</keyword>
<dbReference type="InterPro" id="IPR023845">
    <property type="entry name" value="DUF3817_TM"/>
</dbReference>
<dbReference type="Proteomes" id="UP000609726">
    <property type="component" value="Unassembled WGS sequence"/>
</dbReference>
<keyword evidence="3 7" id="KW-0812">Transmembrane</keyword>
<evidence type="ECO:0000256" key="1">
    <source>
        <dbReference type="ARBA" id="ARBA00004651"/>
    </source>
</evidence>
<sequence>MAQSLRNMAIRPMFSRPPRPHNPASTQRGTMDSRLKQLERIRHAALWGGATLVLLLGIAVPLKHLAGQSGLVTLMGPLHGMAFLYYLSTVTSNVTADDWTRTEVAQLIGCAMLPLGAWFSIGLVKRKAAALAGPAA</sequence>
<evidence type="ECO:0000256" key="3">
    <source>
        <dbReference type="ARBA" id="ARBA00022692"/>
    </source>
</evidence>
<evidence type="ECO:0000313" key="9">
    <source>
        <dbReference type="EMBL" id="NHZ89215.1"/>
    </source>
</evidence>
<evidence type="ECO:0000259" key="8">
    <source>
        <dbReference type="Pfam" id="PF12823"/>
    </source>
</evidence>
<feature type="transmembrane region" description="Helical" evidence="7">
    <location>
        <begin position="69"/>
        <end position="88"/>
    </location>
</feature>
<evidence type="ECO:0000256" key="4">
    <source>
        <dbReference type="ARBA" id="ARBA00022989"/>
    </source>
</evidence>
<name>A0ABX0NR00_9BURK</name>
<dbReference type="NCBIfam" id="TIGR03954">
    <property type="entry name" value="integ_memb_HG"/>
    <property type="match status" value="1"/>
</dbReference>
<evidence type="ECO:0000313" key="10">
    <source>
        <dbReference type="Proteomes" id="UP000609726"/>
    </source>
</evidence>
<feature type="transmembrane region" description="Helical" evidence="7">
    <location>
        <begin position="44"/>
        <end position="62"/>
    </location>
</feature>
<feature type="transmembrane region" description="Helical" evidence="7">
    <location>
        <begin position="104"/>
        <end position="124"/>
    </location>
</feature>
<keyword evidence="2" id="KW-1003">Cell membrane</keyword>
<feature type="region of interest" description="Disordered" evidence="6">
    <location>
        <begin position="1"/>
        <end position="31"/>
    </location>
</feature>
<comment type="caution">
    <text evidence="9">The sequence shown here is derived from an EMBL/GenBank/DDBJ whole genome shotgun (WGS) entry which is preliminary data.</text>
</comment>
<dbReference type="EMBL" id="WHJH01000007">
    <property type="protein sequence ID" value="NHZ89215.1"/>
    <property type="molecule type" value="Genomic_DNA"/>
</dbReference>
<evidence type="ECO:0000256" key="6">
    <source>
        <dbReference type="SAM" id="MobiDB-lite"/>
    </source>
</evidence>
<protein>
    <submittedName>
        <fullName evidence="9">DUF3817 domain-containing protein</fullName>
    </submittedName>
</protein>
<keyword evidence="5 7" id="KW-0472">Membrane</keyword>
<gene>
    <name evidence="9" type="ORF">F2P45_09320</name>
</gene>
<evidence type="ECO:0000256" key="5">
    <source>
        <dbReference type="ARBA" id="ARBA00023136"/>
    </source>
</evidence>
<proteinExistence type="predicted"/>
<comment type="subcellular location">
    <subcellularLocation>
        <location evidence="1">Cell membrane</location>
        <topology evidence="1">Multi-pass membrane protein</topology>
    </subcellularLocation>
</comment>
<evidence type="ECO:0000256" key="2">
    <source>
        <dbReference type="ARBA" id="ARBA00022475"/>
    </source>
</evidence>
<keyword evidence="10" id="KW-1185">Reference proteome</keyword>
<evidence type="ECO:0000256" key="7">
    <source>
        <dbReference type="SAM" id="Phobius"/>
    </source>
</evidence>
<dbReference type="Pfam" id="PF12823">
    <property type="entry name" value="DUF3817"/>
    <property type="match status" value="1"/>
</dbReference>
<feature type="domain" description="DUF3817" evidence="8">
    <location>
        <begin position="38"/>
        <end position="119"/>
    </location>
</feature>
<organism evidence="9 10">
    <name type="scientific">Massilia mucilaginosa</name>
    <dbReference type="NCBI Taxonomy" id="2609282"/>
    <lineage>
        <taxon>Bacteria</taxon>
        <taxon>Pseudomonadati</taxon>
        <taxon>Pseudomonadota</taxon>
        <taxon>Betaproteobacteria</taxon>
        <taxon>Burkholderiales</taxon>
        <taxon>Oxalobacteraceae</taxon>
        <taxon>Telluria group</taxon>
        <taxon>Massilia</taxon>
    </lineage>
</organism>
<accession>A0ABX0NR00</accession>
<reference evidence="9 10" key="1">
    <citation type="submission" date="2019-10" db="EMBL/GenBank/DDBJ databases">
        <title>Taxonomy of Antarctic Massilia spp.: description of Massilia rubra sp. nov., Massilia aquatica sp. nov., Massilia mucilaginosa sp. nov., Massilia frigida sp. nov. isolated from streams, lakes and regoliths.</title>
        <authorList>
            <person name="Holochova P."/>
            <person name="Sedlacek I."/>
            <person name="Kralova S."/>
            <person name="Maslanova I."/>
            <person name="Busse H.-J."/>
            <person name="Stankova E."/>
            <person name="Vrbovska V."/>
            <person name="Kovarovic V."/>
            <person name="Bartak M."/>
            <person name="Svec P."/>
            <person name="Pantucek R."/>
        </authorList>
    </citation>
    <scope>NUCLEOTIDE SEQUENCE [LARGE SCALE GENOMIC DNA]</scope>
    <source>
        <strain evidence="9 10">CCM 8733</strain>
    </source>
</reference>